<dbReference type="InterPro" id="IPR035972">
    <property type="entry name" value="GLA-like_dom_SF"/>
</dbReference>
<keyword evidence="3" id="KW-0325">Glycoprotein</keyword>
<dbReference type="SMART" id="SM00181">
    <property type="entry name" value="EGF"/>
    <property type="match status" value="2"/>
</dbReference>
<evidence type="ECO:0000256" key="3">
    <source>
        <dbReference type="ARBA" id="ARBA00023180"/>
    </source>
</evidence>
<comment type="caution">
    <text evidence="9">The sequence shown here is derived from an EMBL/GenBank/DDBJ whole genome shotgun (WGS) entry which is preliminary data.</text>
</comment>
<evidence type="ECO:0000256" key="4">
    <source>
        <dbReference type="PROSITE-ProRule" id="PRU00076"/>
    </source>
</evidence>
<reference evidence="9 10" key="1">
    <citation type="submission" date="2024-09" db="EMBL/GenBank/DDBJ databases">
        <title>A chromosome-level genome assembly of Gray's grenadier anchovy, Coilia grayii.</title>
        <authorList>
            <person name="Fu Z."/>
        </authorList>
    </citation>
    <scope>NUCLEOTIDE SEQUENCE [LARGE SCALE GENOMIC DNA]</scope>
    <source>
        <strain evidence="9">G4</strain>
        <tissue evidence="9">Muscle</tissue>
    </source>
</reference>
<evidence type="ECO:0000313" key="9">
    <source>
        <dbReference type="EMBL" id="KAL2087428.1"/>
    </source>
</evidence>
<dbReference type="InterPro" id="IPR012224">
    <property type="entry name" value="Pept_S1A_FX"/>
</dbReference>
<dbReference type="PRINTS" id="PR00001">
    <property type="entry name" value="GLABLOOD"/>
</dbReference>
<dbReference type="SMART" id="SM00020">
    <property type="entry name" value="Tryp_SPc"/>
    <property type="match status" value="1"/>
</dbReference>
<dbReference type="Gene3D" id="2.10.25.10">
    <property type="entry name" value="Laminin"/>
    <property type="match status" value="2"/>
</dbReference>
<dbReference type="SUPFAM" id="SSF57630">
    <property type="entry name" value="GLA-domain"/>
    <property type="match status" value="1"/>
</dbReference>
<sequence>MEEVCTKEEAREVFENDAKTEAFWAKYRDDNQCTPNPCQNGGTCAVRVVGYNCSCTDFHVGPRCETDTTQCPVDGPYACEHFCRIKSLYYECHCAQGYTINPDGKTCRPHVKYPCGRIPLPANKPTQSHSLPGNEICPQGHCPWQVTLLDRSGESVCSGVILGPRAVLTTATCMSSHTDIKHIQIGKQSPGSEVIKLPLEAVPITHDRYKPGHQGYDLCFLQLNSSLPLGASAMSLCLPEKDFSENILMQDGLEGVIAPERARHFYLSLDDCRNHLNVSFTLSNKMFCMKELKHRANNREEEGGHLTREEQKPPKVQVKPSSTNHIPPRTQETGPGTQGRRPGTDGMHPGTQGIRPGNQGMHSGNQGMRPKTQGMRPKTQGMRPRTQQTVWVTEPDFMEYTVDIELLPDVSKPTVQTATPTAQTKMRVVESPTPEPTAEKVGHTKMEKSGSTTTEKRRGDCGLLSGTPVASVKGKTAFVTGLMLSHDCSQGLVFTKLSRFLPWIKSLLETSTK</sequence>
<evidence type="ECO:0000259" key="6">
    <source>
        <dbReference type="PROSITE" id="PS50026"/>
    </source>
</evidence>
<dbReference type="SUPFAM" id="SSF57196">
    <property type="entry name" value="EGF/Laminin"/>
    <property type="match status" value="1"/>
</dbReference>
<evidence type="ECO:0000259" key="8">
    <source>
        <dbReference type="PROSITE" id="PS50998"/>
    </source>
</evidence>
<feature type="region of interest" description="Disordered" evidence="5">
    <location>
        <begin position="298"/>
        <end position="386"/>
    </location>
</feature>
<comment type="caution">
    <text evidence="4">Lacks conserved residue(s) required for the propagation of feature annotation.</text>
</comment>
<dbReference type="InterPro" id="IPR043504">
    <property type="entry name" value="Peptidase_S1_PA_chymotrypsin"/>
</dbReference>
<dbReference type="Proteomes" id="UP001591681">
    <property type="component" value="Unassembled WGS sequence"/>
</dbReference>
<proteinExistence type="predicted"/>
<dbReference type="PANTHER" id="PTHR24278:SF35">
    <property type="entry name" value="PROTEIN Z, VITAMIN K-DEPENDENT PLASMA GLYCOPROTEIN B"/>
    <property type="match status" value="1"/>
</dbReference>
<evidence type="ECO:0000259" key="7">
    <source>
        <dbReference type="PROSITE" id="PS50240"/>
    </source>
</evidence>
<dbReference type="Pfam" id="PF00089">
    <property type="entry name" value="Trypsin"/>
    <property type="match status" value="1"/>
</dbReference>
<evidence type="ECO:0000256" key="2">
    <source>
        <dbReference type="ARBA" id="ARBA00023157"/>
    </source>
</evidence>
<dbReference type="CDD" id="cd00054">
    <property type="entry name" value="EGF_CA"/>
    <property type="match status" value="1"/>
</dbReference>
<gene>
    <name evidence="9" type="ORF">ACEWY4_016256</name>
</gene>
<dbReference type="AlphaFoldDB" id="A0ABD1JJU6"/>
<feature type="compositionally biased region" description="Basic and acidic residues" evidence="5">
    <location>
        <begin position="298"/>
        <end position="313"/>
    </location>
</feature>
<dbReference type="InterPro" id="IPR000294">
    <property type="entry name" value="GLA_domain"/>
</dbReference>
<evidence type="ECO:0000313" key="10">
    <source>
        <dbReference type="Proteomes" id="UP001591681"/>
    </source>
</evidence>
<dbReference type="PROSITE" id="PS50026">
    <property type="entry name" value="EGF_3"/>
    <property type="match status" value="1"/>
</dbReference>
<feature type="compositionally biased region" description="Basic and acidic residues" evidence="5">
    <location>
        <begin position="437"/>
        <end position="459"/>
    </location>
</feature>
<keyword evidence="10" id="KW-1185">Reference proteome</keyword>
<feature type="compositionally biased region" description="Low complexity" evidence="5">
    <location>
        <begin position="415"/>
        <end position="425"/>
    </location>
</feature>
<feature type="compositionally biased region" description="Low complexity" evidence="5">
    <location>
        <begin position="333"/>
        <end position="346"/>
    </location>
</feature>
<dbReference type="InterPro" id="IPR017857">
    <property type="entry name" value="Coagulation_fac-like_Gla_dom"/>
</dbReference>
<accession>A0ABD1JJU6</accession>
<protein>
    <submittedName>
        <fullName evidence="9">Uncharacterized protein</fullName>
    </submittedName>
</protein>
<dbReference type="InterPro" id="IPR001254">
    <property type="entry name" value="Trypsin_dom"/>
</dbReference>
<feature type="domain" description="EGF-like" evidence="6">
    <location>
        <begin position="29"/>
        <end position="65"/>
    </location>
</feature>
<evidence type="ECO:0000256" key="5">
    <source>
        <dbReference type="SAM" id="MobiDB-lite"/>
    </source>
</evidence>
<feature type="region of interest" description="Disordered" evidence="5">
    <location>
        <begin position="415"/>
        <end position="459"/>
    </location>
</feature>
<keyword evidence="1 4" id="KW-0245">EGF-like domain</keyword>
<dbReference type="EMBL" id="JBHFQA010000014">
    <property type="protein sequence ID" value="KAL2087428.1"/>
    <property type="molecule type" value="Genomic_DNA"/>
</dbReference>
<feature type="domain" description="Peptidase S1" evidence="7">
    <location>
        <begin position="131"/>
        <end position="509"/>
    </location>
</feature>
<dbReference type="PROSITE" id="PS50998">
    <property type="entry name" value="GLA_2"/>
    <property type="match status" value="1"/>
</dbReference>
<dbReference type="PANTHER" id="PTHR24278">
    <property type="entry name" value="COAGULATION FACTOR"/>
    <property type="match status" value="1"/>
</dbReference>
<dbReference type="InterPro" id="IPR000742">
    <property type="entry name" value="EGF"/>
</dbReference>
<dbReference type="Gene3D" id="4.10.740.10">
    <property type="entry name" value="Coagulation Factor IX"/>
    <property type="match status" value="1"/>
</dbReference>
<dbReference type="PROSITE" id="PS00022">
    <property type="entry name" value="EGF_1"/>
    <property type="match status" value="1"/>
</dbReference>
<dbReference type="SUPFAM" id="SSF50494">
    <property type="entry name" value="Trypsin-like serine proteases"/>
    <property type="match status" value="1"/>
</dbReference>
<dbReference type="InterPro" id="IPR050442">
    <property type="entry name" value="Peptidase_S1_coag_factors"/>
</dbReference>
<name>A0ABD1JJU6_9TELE</name>
<dbReference type="InterPro" id="IPR009003">
    <property type="entry name" value="Peptidase_S1_PA"/>
</dbReference>
<dbReference type="Pfam" id="PF00594">
    <property type="entry name" value="Gla"/>
    <property type="match status" value="1"/>
</dbReference>
<keyword evidence="2 4" id="KW-1015">Disulfide bond</keyword>
<feature type="disulfide bond" evidence="4">
    <location>
        <begin position="55"/>
        <end position="64"/>
    </location>
</feature>
<organism evidence="9 10">
    <name type="scientific">Coilia grayii</name>
    <name type="common">Gray's grenadier anchovy</name>
    <dbReference type="NCBI Taxonomy" id="363190"/>
    <lineage>
        <taxon>Eukaryota</taxon>
        <taxon>Metazoa</taxon>
        <taxon>Chordata</taxon>
        <taxon>Craniata</taxon>
        <taxon>Vertebrata</taxon>
        <taxon>Euteleostomi</taxon>
        <taxon>Actinopterygii</taxon>
        <taxon>Neopterygii</taxon>
        <taxon>Teleostei</taxon>
        <taxon>Clupei</taxon>
        <taxon>Clupeiformes</taxon>
        <taxon>Clupeoidei</taxon>
        <taxon>Engraulidae</taxon>
        <taxon>Coilinae</taxon>
        <taxon>Coilia</taxon>
    </lineage>
</organism>
<feature type="domain" description="Gla" evidence="8">
    <location>
        <begin position="1"/>
        <end position="29"/>
    </location>
</feature>
<dbReference type="PIRSF" id="PIRSF001143">
    <property type="entry name" value="Factor_X"/>
    <property type="match status" value="1"/>
</dbReference>
<dbReference type="Gene3D" id="2.40.10.10">
    <property type="entry name" value="Trypsin-like serine proteases"/>
    <property type="match status" value="2"/>
</dbReference>
<dbReference type="PROSITE" id="PS50240">
    <property type="entry name" value="TRYPSIN_DOM"/>
    <property type="match status" value="1"/>
</dbReference>
<evidence type="ECO:0000256" key="1">
    <source>
        <dbReference type="ARBA" id="ARBA00022536"/>
    </source>
</evidence>